<sequence>MAFGLKREEVKNWKESVAKGEIAFLTHYWLDERFPSCTTVTKVGCANVEKLIAWGKQYDLSSEWIHNDARYPHFDLFGDTQRKILEREGMEAHIKKFEL</sequence>
<accession>A0ABU9XFQ0</accession>
<organism evidence="1 2">
    <name type="scientific">Ornithinibacillus xuwenensis</name>
    <dbReference type="NCBI Taxonomy" id="3144668"/>
    <lineage>
        <taxon>Bacteria</taxon>
        <taxon>Bacillati</taxon>
        <taxon>Bacillota</taxon>
        <taxon>Bacilli</taxon>
        <taxon>Bacillales</taxon>
        <taxon>Bacillaceae</taxon>
        <taxon>Ornithinibacillus</taxon>
    </lineage>
</organism>
<dbReference type="RefSeq" id="WP_345823791.1">
    <property type="nucleotide sequence ID" value="NZ_JBDIML010000001.1"/>
</dbReference>
<gene>
    <name evidence="1" type="ORF">ABC228_04000</name>
</gene>
<dbReference type="Proteomes" id="UP001444625">
    <property type="component" value="Unassembled WGS sequence"/>
</dbReference>
<proteinExistence type="predicted"/>
<evidence type="ECO:0008006" key="3">
    <source>
        <dbReference type="Google" id="ProtNLM"/>
    </source>
</evidence>
<dbReference type="EMBL" id="JBDIML010000001">
    <property type="protein sequence ID" value="MEN2766338.1"/>
    <property type="molecule type" value="Genomic_DNA"/>
</dbReference>
<evidence type="ECO:0000313" key="2">
    <source>
        <dbReference type="Proteomes" id="UP001444625"/>
    </source>
</evidence>
<comment type="caution">
    <text evidence="1">The sequence shown here is derived from an EMBL/GenBank/DDBJ whole genome shotgun (WGS) entry which is preliminary data.</text>
</comment>
<keyword evidence="2" id="KW-1185">Reference proteome</keyword>
<protein>
    <recommendedName>
        <fullName evidence="3">YneQ</fullName>
    </recommendedName>
</protein>
<name>A0ABU9XFQ0_9BACI</name>
<evidence type="ECO:0000313" key="1">
    <source>
        <dbReference type="EMBL" id="MEN2766338.1"/>
    </source>
</evidence>
<reference evidence="1 2" key="1">
    <citation type="submission" date="2024-05" db="EMBL/GenBank/DDBJ databases">
        <authorList>
            <person name="Haq I."/>
            <person name="Ullah Z."/>
            <person name="Ahmad R."/>
            <person name="Li M."/>
            <person name="Tong Y."/>
        </authorList>
    </citation>
    <scope>NUCLEOTIDE SEQUENCE [LARGE SCALE GENOMIC DNA]</scope>
    <source>
        <strain evidence="1 2">16A2E</strain>
    </source>
</reference>